<dbReference type="AlphaFoldDB" id="A0AAU7E7X9"/>
<evidence type="ECO:0000313" key="2">
    <source>
        <dbReference type="EMBL" id="XBJ29591.1"/>
    </source>
</evidence>
<accession>A0AAU7E7X9</accession>
<dbReference type="InterPro" id="IPR029787">
    <property type="entry name" value="Nucleotide_cyclase"/>
</dbReference>
<evidence type="ECO:0000256" key="1">
    <source>
        <dbReference type="SAM" id="Coils"/>
    </source>
</evidence>
<sequence>MPNINEIARETLSLLRERKLKPTPENYTEIFEELSKKYGLITSAKAKVNKYQSLLMPMYQQELLGKNIRNVDEFLSFLVSRLNMQNGVLFNQFFELVNTILNILKISKDRKIKDMASMSASRISKAMDSEAMYLLQKKWQEFEQKYDDVELENELKKYGIKHEEFSLSIKKLLNQLEQRSYEYFADLLSITLIPSLAKDKKIDLFTQQLLEKPFMLSFNDFKNTLLNVVNKRIMDDNIYTQKYLNFFDKNLKNIIQAFHNLENLNQEHIDFIEALPKDEKGEVKISFEELKMKFLSLNEKLQILNTQINDSQNENIETWGITNELEKMDENFKLYNINYALCIYTVANYQFIMEKYGLDTLNEIFSRFKRILQESCSKNGELWMMDENTYLLIVRGKNKEELEKMIAQNIQTITSTRFIYKQDIIIPKISSFFIDKQSYPSANIYEELLKKIENDNK</sequence>
<dbReference type="EMBL" id="CP155620">
    <property type="protein sequence ID" value="XBJ29591.1"/>
    <property type="molecule type" value="Genomic_DNA"/>
</dbReference>
<keyword evidence="1" id="KW-0175">Coiled coil</keyword>
<organism evidence="2">
    <name type="scientific">Campylobacter sp. CCS1377</name>
    <dbReference type="NCBI Taxonomy" id="3158229"/>
    <lineage>
        <taxon>Bacteria</taxon>
        <taxon>Pseudomonadati</taxon>
        <taxon>Campylobacterota</taxon>
        <taxon>Epsilonproteobacteria</taxon>
        <taxon>Campylobacterales</taxon>
        <taxon>Campylobacteraceae</taxon>
        <taxon>Campylobacter</taxon>
    </lineage>
</organism>
<dbReference type="RefSeq" id="WP_134237664.1">
    <property type="nucleotide sequence ID" value="NZ_CP155620.1"/>
</dbReference>
<gene>
    <name evidence="2" type="ORF">AAH949_01785</name>
</gene>
<feature type="coiled-coil region" evidence="1">
    <location>
        <begin position="287"/>
        <end position="314"/>
    </location>
</feature>
<evidence type="ECO:0008006" key="3">
    <source>
        <dbReference type="Google" id="ProtNLM"/>
    </source>
</evidence>
<reference evidence="2" key="1">
    <citation type="submission" date="2024-05" db="EMBL/GenBank/DDBJ databases">
        <title>Campylobacter coli isolated from environmental waters in Slovenia.</title>
        <authorList>
            <person name="Zautner A.E."/>
            <person name="Bunk B."/>
            <person name="Riedel T."/>
            <person name="Sproeer C."/>
        </authorList>
    </citation>
    <scope>NUCLEOTIDE SEQUENCE</scope>
    <source>
        <strain evidence="2">CCS1377</strain>
    </source>
</reference>
<proteinExistence type="predicted"/>
<dbReference type="SUPFAM" id="SSF55073">
    <property type="entry name" value="Nucleotide cyclase"/>
    <property type="match status" value="1"/>
</dbReference>
<protein>
    <recommendedName>
        <fullName evidence="3">GGDEF domain-containing protein</fullName>
    </recommendedName>
</protein>
<name>A0AAU7E7X9_9BACT</name>